<comment type="caution">
    <text evidence="12">The sequence shown here is derived from an EMBL/GenBank/DDBJ whole genome shotgun (WGS) entry which is preliminary data.</text>
</comment>
<dbReference type="NCBIfam" id="TIGR01021">
    <property type="entry name" value="rpsE_bact"/>
    <property type="match status" value="1"/>
</dbReference>
<evidence type="ECO:0000256" key="10">
    <source>
        <dbReference type="SAM" id="MobiDB-lite"/>
    </source>
</evidence>
<keyword evidence="13" id="KW-1185">Reference proteome</keyword>
<evidence type="ECO:0000256" key="1">
    <source>
        <dbReference type="ARBA" id="ARBA00003093"/>
    </source>
</evidence>
<dbReference type="HAMAP" id="MF_01307_B">
    <property type="entry name" value="Ribosomal_uS5_B"/>
    <property type="match status" value="1"/>
</dbReference>
<protein>
    <recommendedName>
        <fullName evidence="7 8">Small ribosomal subunit protein uS5</fullName>
    </recommendedName>
</protein>
<feature type="compositionally biased region" description="Basic and acidic residues" evidence="10">
    <location>
        <begin position="30"/>
        <end position="41"/>
    </location>
</feature>
<evidence type="ECO:0000313" key="13">
    <source>
        <dbReference type="Proteomes" id="UP001596052"/>
    </source>
</evidence>
<evidence type="ECO:0000313" key="12">
    <source>
        <dbReference type="EMBL" id="MFC5455656.1"/>
    </source>
</evidence>
<keyword evidence="3 8" id="KW-0699">rRNA-binding</keyword>
<evidence type="ECO:0000256" key="3">
    <source>
        <dbReference type="ARBA" id="ARBA00022730"/>
    </source>
</evidence>
<keyword evidence="6 8" id="KW-0687">Ribonucleoprotein</keyword>
<accession>A0ABW0KSZ5</accession>
<keyword evidence="5 8" id="KW-0689">Ribosomal protein</keyword>
<keyword evidence="4 8" id="KW-0694">RNA-binding</keyword>
<dbReference type="SUPFAM" id="SSF54768">
    <property type="entry name" value="dsRNA-binding domain-like"/>
    <property type="match status" value="1"/>
</dbReference>
<dbReference type="InterPro" id="IPR000851">
    <property type="entry name" value="Ribosomal_uS5"/>
</dbReference>
<dbReference type="InterPro" id="IPR005712">
    <property type="entry name" value="Ribosomal_uS5_bac-type"/>
</dbReference>
<dbReference type="EMBL" id="JBHSMQ010000004">
    <property type="protein sequence ID" value="MFC5455656.1"/>
    <property type="molecule type" value="Genomic_DNA"/>
</dbReference>
<feature type="region of interest" description="Disordered" evidence="10">
    <location>
        <begin position="19"/>
        <end position="41"/>
    </location>
</feature>
<organism evidence="12 13">
    <name type="scientific">Prosthecobacter fluviatilis</name>
    <dbReference type="NCBI Taxonomy" id="445931"/>
    <lineage>
        <taxon>Bacteria</taxon>
        <taxon>Pseudomonadati</taxon>
        <taxon>Verrucomicrobiota</taxon>
        <taxon>Verrucomicrobiia</taxon>
        <taxon>Verrucomicrobiales</taxon>
        <taxon>Verrucomicrobiaceae</taxon>
        <taxon>Prosthecobacter</taxon>
    </lineage>
</organism>
<feature type="domain" description="S5 DRBM" evidence="11">
    <location>
        <begin position="42"/>
        <end position="105"/>
    </location>
</feature>
<evidence type="ECO:0000256" key="8">
    <source>
        <dbReference type="HAMAP-Rule" id="MF_01307"/>
    </source>
</evidence>
<dbReference type="InterPro" id="IPR013810">
    <property type="entry name" value="Ribosomal_uS5_N"/>
</dbReference>
<comment type="subunit">
    <text evidence="8">Part of the 30S ribosomal subunit. Contacts proteins S4 and S8.</text>
</comment>
<dbReference type="PANTHER" id="PTHR48277:SF1">
    <property type="entry name" value="MITOCHONDRIAL RIBOSOMAL PROTEIN S5"/>
    <property type="match status" value="1"/>
</dbReference>
<dbReference type="Gene3D" id="3.30.160.20">
    <property type="match status" value="1"/>
</dbReference>
<dbReference type="RefSeq" id="WP_377166951.1">
    <property type="nucleotide sequence ID" value="NZ_JBHSMQ010000004.1"/>
</dbReference>
<dbReference type="Pfam" id="PF00333">
    <property type="entry name" value="Ribosomal_S5"/>
    <property type="match status" value="1"/>
</dbReference>
<dbReference type="GO" id="GO:0005840">
    <property type="term" value="C:ribosome"/>
    <property type="evidence" value="ECO:0007669"/>
    <property type="project" value="UniProtKB-KW"/>
</dbReference>
<evidence type="ECO:0000256" key="2">
    <source>
        <dbReference type="ARBA" id="ARBA00008945"/>
    </source>
</evidence>
<name>A0ABW0KSZ5_9BACT</name>
<comment type="function">
    <text evidence="1 8">Located at the back of the 30S subunit body where it stabilizes the conformation of the head with respect to the body.</text>
</comment>
<evidence type="ECO:0000259" key="11">
    <source>
        <dbReference type="PROSITE" id="PS50881"/>
    </source>
</evidence>
<dbReference type="PROSITE" id="PS50881">
    <property type="entry name" value="S5_DSRBD"/>
    <property type="match status" value="1"/>
</dbReference>
<comment type="function">
    <text evidence="8">With S4 and S12 plays an important role in translational accuracy.</text>
</comment>
<dbReference type="SUPFAM" id="SSF54211">
    <property type="entry name" value="Ribosomal protein S5 domain 2-like"/>
    <property type="match status" value="1"/>
</dbReference>
<dbReference type="InterPro" id="IPR005324">
    <property type="entry name" value="Ribosomal_uS5_C"/>
</dbReference>
<reference evidence="13" key="1">
    <citation type="journal article" date="2019" name="Int. J. Syst. Evol. Microbiol.">
        <title>The Global Catalogue of Microorganisms (GCM) 10K type strain sequencing project: providing services to taxonomists for standard genome sequencing and annotation.</title>
        <authorList>
            <consortium name="The Broad Institute Genomics Platform"/>
            <consortium name="The Broad Institute Genome Sequencing Center for Infectious Disease"/>
            <person name="Wu L."/>
            <person name="Ma J."/>
        </authorList>
    </citation>
    <scope>NUCLEOTIDE SEQUENCE [LARGE SCALE GENOMIC DNA]</scope>
    <source>
        <strain evidence="13">CGMCC 4.1469</strain>
    </source>
</reference>
<comment type="similarity">
    <text evidence="2 8 9">Belongs to the universal ribosomal protein uS5 family.</text>
</comment>
<evidence type="ECO:0000256" key="6">
    <source>
        <dbReference type="ARBA" id="ARBA00023274"/>
    </source>
</evidence>
<sequence length="198" mass="20308">MAEETVVIDPPAAAVAEAPAAPTPSYGGFRGRDDRAPRETDGVEKVVHINRCAKVVKGGRRFSFSALVVSGDAKGKVGCGFGKANEVSDAIKKATEASRKNMLSICLKDSTIPHEVVGSHGGGHILLKPATAGTGIIAGGGARAVLEAAGVKDVIGKSLGSSNHANVVRATLAALTALRPADEILRARGKEIKERKAL</sequence>
<dbReference type="Pfam" id="PF03719">
    <property type="entry name" value="Ribosomal_S5_C"/>
    <property type="match status" value="1"/>
</dbReference>
<evidence type="ECO:0000256" key="4">
    <source>
        <dbReference type="ARBA" id="ARBA00022884"/>
    </source>
</evidence>
<dbReference type="PANTHER" id="PTHR48277">
    <property type="entry name" value="MITOCHONDRIAL RIBOSOMAL PROTEIN S5"/>
    <property type="match status" value="1"/>
</dbReference>
<dbReference type="InterPro" id="IPR020568">
    <property type="entry name" value="Ribosomal_Su5_D2-typ_SF"/>
</dbReference>
<evidence type="ECO:0000256" key="9">
    <source>
        <dbReference type="RuleBase" id="RU003823"/>
    </source>
</evidence>
<dbReference type="Proteomes" id="UP001596052">
    <property type="component" value="Unassembled WGS sequence"/>
</dbReference>
<proteinExistence type="inferred from homology"/>
<gene>
    <name evidence="8 12" type="primary">rpsE</name>
    <name evidence="12" type="ORF">ACFQDI_12380</name>
</gene>
<evidence type="ECO:0000256" key="5">
    <source>
        <dbReference type="ARBA" id="ARBA00022980"/>
    </source>
</evidence>
<comment type="domain">
    <text evidence="8">The N-terminal domain interacts with the head of the 30S subunit; the C-terminal domain interacts with the body and contacts protein S4. The interaction surface between S4 and S5 is involved in control of translational fidelity.</text>
</comment>
<evidence type="ECO:0000256" key="7">
    <source>
        <dbReference type="ARBA" id="ARBA00035255"/>
    </source>
</evidence>
<dbReference type="InterPro" id="IPR014721">
    <property type="entry name" value="Ribsml_uS5_D2-typ_fold_subgr"/>
</dbReference>
<dbReference type="Gene3D" id="3.30.230.10">
    <property type="match status" value="1"/>
</dbReference>